<keyword evidence="4 9" id="KW-0732">Signal</keyword>
<dbReference type="EMBL" id="JACGWN010000018">
    <property type="protein sequence ID" value="KAL0391510.1"/>
    <property type="molecule type" value="Genomic_DNA"/>
</dbReference>
<comment type="caution">
    <text evidence="11">The sequence shown here is derived from an EMBL/GenBank/DDBJ whole genome shotgun (WGS) entry which is preliminary data.</text>
</comment>
<dbReference type="InterPro" id="IPR044711">
    <property type="entry name" value="EC11-15"/>
</dbReference>
<protein>
    <submittedName>
        <fullName evidence="11">Egg cell-secreted protein 1.4</fullName>
    </submittedName>
</protein>
<evidence type="ECO:0000256" key="9">
    <source>
        <dbReference type="SAM" id="SignalP"/>
    </source>
</evidence>
<keyword evidence="6" id="KW-0968">Cytoplasmic vesicle</keyword>
<comment type="function">
    <text evidence="7">Involved in the regulation of gamete interactions during the double fertilization and to prevent multiple-pollen tube attraction; mediates the redistribution of the gamete fusogen HAP2/GCS1 to the cell surface after secretion upon sperm arrival.</text>
</comment>
<reference evidence="11" key="2">
    <citation type="journal article" date="2024" name="Plant">
        <title>Genomic evolution and insights into agronomic trait innovations of Sesamum species.</title>
        <authorList>
            <person name="Miao H."/>
            <person name="Wang L."/>
            <person name="Qu L."/>
            <person name="Liu H."/>
            <person name="Sun Y."/>
            <person name="Le M."/>
            <person name="Wang Q."/>
            <person name="Wei S."/>
            <person name="Zheng Y."/>
            <person name="Lin W."/>
            <person name="Duan Y."/>
            <person name="Cao H."/>
            <person name="Xiong S."/>
            <person name="Wang X."/>
            <person name="Wei L."/>
            <person name="Li C."/>
            <person name="Ma Q."/>
            <person name="Ju M."/>
            <person name="Zhao R."/>
            <person name="Li G."/>
            <person name="Mu C."/>
            <person name="Tian Q."/>
            <person name="Mei H."/>
            <person name="Zhang T."/>
            <person name="Gao T."/>
            <person name="Zhang H."/>
        </authorList>
    </citation>
    <scope>NUCLEOTIDE SEQUENCE</scope>
    <source>
        <strain evidence="11">KEN1</strain>
    </source>
</reference>
<reference evidence="11" key="1">
    <citation type="submission" date="2020-06" db="EMBL/GenBank/DDBJ databases">
        <authorList>
            <person name="Li T."/>
            <person name="Hu X."/>
            <person name="Zhang T."/>
            <person name="Song X."/>
            <person name="Zhang H."/>
            <person name="Dai N."/>
            <person name="Sheng W."/>
            <person name="Hou X."/>
            <person name="Wei L."/>
        </authorList>
    </citation>
    <scope>NUCLEOTIDE SEQUENCE</scope>
    <source>
        <strain evidence="11">KEN1</strain>
        <tissue evidence="11">Leaf</tissue>
    </source>
</reference>
<evidence type="ECO:0000256" key="8">
    <source>
        <dbReference type="ARBA" id="ARBA00034484"/>
    </source>
</evidence>
<sequence length="160" mass="17460">MNTMADSTFKLLPIALLLCLSASASATATARMLHQDSTPSSTTSLSARLKLDELQEEGSTTSNGCWESLYQLQSCTAEVVLFFLNGETYLGPGCCRAIWIIQHQCWPQMLTSLGYTPEEANILRGYCDASEAGSSPALHRHPPLHAQTEYCIVGWNTLSL</sequence>
<evidence type="ECO:0000256" key="7">
    <source>
        <dbReference type="ARBA" id="ARBA00034457"/>
    </source>
</evidence>
<evidence type="ECO:0000313" key="11">
    <source>
        <dbReference type="EMBL" id="KAL0391510.1"/>
    </source>
</evidence>
<dbReference type="InterPro" id="IPR008502">
    <property type="entry name" value="Prolamin-like"/>
</dbReference>
<feature type="signal peptide" evidence="9">
    <location>
        <begin position="1"/>
        <end position="26"/>
    </location>
</feature>
<evidence type="ECO:0000256" key="3">
    <source>
        <dbReference type="ARBA" id="ARBA00022525"/>
    </source>
</evidence>
<dbReference type="GO" id="GO:0005576">
    <property type="term" value="C:extracellular region"/>
    <property type="evidence" value="ECO:0007669"/>
    <property type="project" value="UniProtKB-SubCell"/>
</dbReference>
<dbReference type="AlphaFoldDB" id="A0AAW2SGC5"/>
<evidence type="ECO:0000256" key="4">
    <source>
        <dbReference type="ARBA" id="ARBA00022729"/>
    </source>
</evidence>
<gene>
    <name evidence="11" type="ORF">Slati_4536100</name>
</gene>
<dbReference type="GO" id="GO:2000008">
    <property type="term" value="P:regulation of protein localization to cell surface"/>
    <property type="evidence" value="ECO:0007669"/>
    <property type="project" value="UniProtKB-ARBA"/>
</dbReference>
<dbReference type="PANTHER" id="PTHR35293">
    <property type="entry name" value="EGG CELL-SECRETED PROTEIN 1.5"/>
    <property type="match status" value="1"/>
</dbReference>
<feature type="domain" description="Prolamin-like" evidence="10">
    <location>
        <begin position="65"/>
        <end position="128"/>
    </location>
</feature>
<keyword evidence="3" id="KW-0964">Secreted</keyword>
<organism evidence="11">
    <name type="scientific">Sesamum latifolium</name>
    <dbReference type="NCBI Taxonomy" id="2727402"/>
    <lineage>
        <taxon>Eukaryota</taxon>
        <taxon>Viridiplantae</taxon>
        <taxon>Streptophyta</taxon>
        <taxon>Embryophyta</taxon>
        <taxon>Tracheophyta</taxon>
        <taxon>Spermatophyta</taxon>
        <taxon>Magnoliopsida</taxon>
        <taxon>eudicotyledons</taxon>
        <taxon>Gunneridae</taxon>
        <taxon>Pentapetalae</taxon>
        <taxon>asterids</taxon>
        <taxon>lamiids</taxon>
        <taxon>Lamiales</taxon>
        <taxon>Pedaliaceae</taxon>
        <taxon>Sesamum</taxon>
    </lineage>
</organism>
<dbReference type="PANTHER" id="PTHR35293:SF1">
    <property type="entry name" value="EGG CELL-SECRETED PROTEIN 1.5"/>
    <property type="match status" value="1"/>
</dbReference>
<dbReference type="Pfam" id="PF05617">
    <property type="entry name" value="Prolamin_like"/>
    <property type="match status" value="1"/>
</dbReference>
<evidence type="ECO:0000256" key="1">
    <source>
        <dbReference type="ARBA" id="ARBA00004541"/>
    </source>
</evidence>
<proteinExistence type="inferred from homology"/>
<dbReference type="GO" id="GO:0009567">
    <property type="term" value="P:double fertilization forming a zygote and endosperm"/>
    <property type="evidence" value="ECO:0007669"/>
    <property type="project" value="InterPro"/>
</dbReference>
<evidence type="ECO:0000256" key="6">
    <source>
        <dbReference type="ARBA" id="ARBA00023329"/>
    </source>
</evidence>
<accession>A0AAW2SGC5</accession>
<comment type="similarity">
    <text evidence="8">Belongs to the plant egg cell-secreted peptide family.</text>
</comment>
<feature type="chain" id="PRO_5043520236" evidence="9">
    <location>
        <begin position="27"/>
        <end position="160"/>
    </location>
</feature>
<keyword evidence="5" id="KW-0278">Fertilization</keyword>
<comment type="subcellular location">
    <subcellularLocation>
        <location evidence="1">Cytoplasmic vesicle</location>
    </subcellularLocation>
    <subcellularLocation>
        <location evidence="2">Secreted</location>
    </subcellularLocation>
</comment>
<evidence type="ECO:0000259" key="10">
    <source>
        <dbReference type="Pfam" id="PF05617"/>
    </source>
</evidence>
<evidence type="ECO:0000256" key="2">
    <source>
        <dbReference type="ARBA" id="ARBA00004613"/>
    </source>
</evidence>
<name>A0AAW2SGC5_9LAMI</name>
<dbReference type="GO" id="GO:0080155">
    <property type="term" value="P:regulation of double fertilization forming a zygote and endosperm"/>
    <property type="evidence" value="ECO:0007669"/>
    <property type="project" value="UniProtKB-ARBA"/>
</dbReference>
<dbReference type="GO" id="GO:0031410">
    <property type="term" value="C:cytoplasmic vesicle"/>
    <property type="evidence" value="ECO:0007669"/>
    <property type="project" value="UniProtKB-SubCell"/>
</dbReference>
<evidence type="ECO:0000256" key="5">
    <source>
        <dbReference type="ARBA" id="ARBA00023279"/>
    </source>
</evidence>